<reference evidence="3" key="3">
    <citation type="submission" date="2019-12" db="UniProtKB">
        <authorList>
            <consortium name="WormBaseParasite"/>
        </authorList>
    </citation>
    <scope>IDENTIFICATION</scope>
</reference>
<gene>
    <name evidence="1 3" type="primary">Bm17914</name>
    <name evidence="1" type="ORF">BM_BM17914</name>
</gene>
<dbReference type="KEGG" id="bmy:BM_BM17914"/>
<reference evidence="2" key="1">
    <citation type="journal article" date="2007" name="Science">
        <title>Draft genome of the filarial nematode parasite Brugia malayi.</title>
        <authorList>
            <person name="Ghedin E."/>
            <person name="Wang S."/>
            <person name="Spiro D."/>
            <person name="Caler E."/>
            <person name="Zhao Q."/>
            <person name="Crabtree J."/>
            <person name="Allen J.E."/>
            <person name="Delcher A.L."/>
            <person name="Guiliano D.B."/>
            <person name="Miranda-Saavedra D."/>
            <person name="Angiuoli S.V."/>
            <person name="Creasy T."/>
            <person name="Amedeo P."/>
            <person name="Haas B."/>
            <person name="El-Sayed N.M."/>
            <person name="Wortman J.R."/>
            <person name="Feldblyum T."/>
            <person name="Tallon L."/>
            <person name="Schatz M."/>
            <person name="Shumway M."/>
            <person name="Koo H."/>
            <person name="Salzberg S.L."/>
            <person name="Schobel S."/>
            <person name="Pertea M."/>
            <person name="Pop M."/>
            <person name="White O."/>
            <person name="Barton G.J."/>
            <person name="Carlow C.K."/>
            <person name="Crawford M.J."/>
            <person name="Daub J."/>
            <person name="Dimmic M.W."/>
            <person name="Estes C.F."/>
            <person name="Foster J.M."/>
            <person name="Ganatra M."/>
            <person name="Gregory W.F."/>
            <person name="Johnson N.M."/>
            <person name="Jin J."/>
            <person name="Komuniecki R."/>
            <person name="Korf I."/>
            <person name="Kumar S."/>
            <person name="Laney S."/>
            <person name="Li B.W."/>
            <person name="Li W."/>
            <person name="Lindblom T.H."/>
            <person name="Lustigman S."/>
            <person name="Ma D."/>
            <person name="Maina C.V."/>
            <person name="Martin D.M."/>
            <person name="McCarter J.P."/>
            <person name="McReynolds L."/>
            <person name="Mitreva M."/>
            <person name="Nutman T.B."/>
            <person name="Parkinson J."/>
            <person name="Peregrin-Alvarez J.M."/>
            <person name="Poole C."/>
            <person name="Ren Q."/>
            <person name="Saunders L."/>
            <person name="Sluder A.E."/>
            <person name="Smith K."/>
            <person name="Stanke M."/>
            <person name="Unnasch T.R."/>
            <person name="Ware J."/>
            <person name="Wei A.D."/>
            <person name="Weil G."/>
            <person name="Williams D.J."/>
            <person name="Zhang Y."/>
            <person name="Williams S.A."/>
            <person name="Fraser-Liggett C."/>
            <person name="Slatko B."/>
            <person name="Blaxter M.L."/>
            <person name="Scott A.L."/>
        </authorList>
    </citation>
    <scope>NUCLEOTIDE SEQUENCE</scope>
    <source>
        <strain evidence="2">FR3</strain>
    </source>
</reference>
<dbReference type="GeneID" id="66059076"/>
<evidence type="ECO:0000313" key="3">
    <source>
        <dbReference type="WBParaSite" id="Bm17914.1"/>
    </source>
</evidence>
<dbReference type="EMBL" id="CAAKNF010000196">
    <property type="protein sequence ID" value="VIO86371.1"/>
    <property type="molecule type" value="Genomic_DNA"/>
</dbReference>
<sequence length="92" mass="10873">MRQADKVITSGSIFKIVSDKFSGNAFLDDLSYYIFSDVIIEMLRNHFVKNPLRPPPAILAFFQSHLFIVKRKQKTNQELQDTHKVFIEIWHY</sequence>
<proteinExistence type="predicted"/>
<dbReference type="AlphaFoldDB" id="A0A4E9EQA3"/>
<accession>A0A5S6PEX7</accession>
<name>A0A4E9EQA3_BRUMA</name>
<dbReference type="Proteomes" id="UP000006672">
    <property type="component" value="Unassembled WGS sequence"/>
</dbReference>
<reference evidence="1" key="2">
    <citation type="submission" date="2019-04" db="EMBL/GenBank/DDBJ databases">
        <authorList>
            <person name="Howe K."/>
            <person name="Paulini M."/>
            <person name="Williams G."/>
        </authorList>
    </citation>
    <scope>NUCLEOTIDE SEQUENCE [LARGE SCALE GENOMIC DNA]</scope>
    <source>
        <strain evidence="1">FR3</strain>
    </source>
</reference>
<evidence type="ECO:0000313" key="1">
    <source>
        <dbReference type="EMBL" id="VIO86371.1"/>
    </source>
</evidence>
<evidence type="ECO:0000313" key="2">
    <source>
        <dbReference type="Proteomes" id="UP000006672"/>
    </source>
</evidence>
<dbReference type="RefSeq" id="XP_042929451.1">
    <property type="nucleotide sequence ID" value="XM_043073517.1"/>
</dbReference>
<organism evidence="1">
    <name type="scientific">Brugia malayi</name>
    <name type="common">Filarial nematode worm</name>
    <dbReference type="NCBI Taxonomy" id="6279"/>
    <lineage>
        <taxon>Eukaryota</taxon>
        <taxon>Metazoa</taxon>
        <taxon>Ecdysozoa</taxon>
        <taxon>Nematoda</taxon>
        <taxon>Chromadorea</taxon>
        <taxon>Rhabditida</taxon>
        <taxon>Spirurina</taxon>
        <taxon>Spiruromorpha</taxon>
        <taxon>Filarioidea</taxon>
        <taxon>Onchocercidae</taxon>
        <taxon>Brugia</taxon>
    </lineage>
</organism>
<dbReference type="CTD" id="66059076"/>
<protein>
    <submittedName>
        <fullName evidence="1 3">Uncharacterized protein</fullName>
    </submittedName>
</protein>
<accession>A0A4E9EQA3</accession>
<keyword evidence="2" id="KW-1185">Reference proteome</keyword>
<dbReference type="WBParaSite" id="Bm17914.1">
    <property type="protein sequence ID" value="Bm17914.1"/>
    <property type="gene ID" value="WBGene00269056"/>
</dbReference>